<dbReference type="EMBL" id="JACCJC010000091">
    <property type="protein sequence ID" value="KAF6226635.1"/>
    <property type="molecule type" value="Genomic_DNA"/>
</dbReference>
<protein>
    <submittedName>
        <fullName evidence="1">Uncharacterized protein</fullName>
    </submittedName>
</protein>
<evidence type="ECO:0000313" key="2">
    <source>
        <dbReference type="Proteomes" id="UP000578531"/>
    </source>
</evidence>
<name>A0A8H6CMX7_9LECA</name>
<proteinExistence type="predicted"/>
<sequence>MFSLMYSRIRDSGRILRKQNQTACPWIEVMREDWPAWVKSLHDNESRDKSALGVWTDPKSIQHHDGARCEHCVSRDRDKQEKWQRDLPSRTNLEIVIDEAPRTSKRLWIEASRNQPRIWTIVFSGMLKRMGCSVRILGWELFDKVRCPLPGCNSKKSAMDLEQHVLYMKCATSPTQFHVPTSTAQIAHVATRQGKLATTTGTPMVRRPSSAFLLVVKIWMCCTITKIRESQENDAITGNERQVERFMQDGVDISEINSAGTAYCQDEAALDDDIEHEEEEDEFEEEEGEYESGEEAVSTVKDNLSIRTIIDCTISVGKTRSDFLASKITSTDEIL</sequence>
<gene>
    <name evidence="1" type="ORF">HO173_012465</name>
</gene>
<accession>A0A8H6CMX7</accession>
<dbReference type="RefSeq" id="XP_037158786.1">
    <property type="nucleotide sequence ID" value="XM_037314334.1"/>
</dbReference>
<evidence type="ECO:0000313" key="1">
    <source>
        <dbReference type="EMBL" id="KAF6226635.1"/>
    </source>
</evidence>
<dbReference type="GeneID" id="59294099"/>
<comment type="caution">
    <text evidence="1">The sequence shown here is derived from an EMBL/GenBank/DDBJ whole genome shotgun (WGS) entry which is preliminary data.</text>
</comment>
<organism evidence="1 2">
    <name type="scientific">Letharia columbiana</name>
    <dbReference type="NCBI Taxonomy" id="112416"/>
    <lineage>
        <taxon>Eukaryota</taxon>
        <taxon>Fungi</taxon>
        <taxon>Dikarya</taxon>
        <taxon>Ascomycota</taxon>
        <taxon>Pezizomycotina</taxon>
        <taxon>Lecanoromycetes</taxon>
        <taxon>OSLEUM clade</taxon>
        <taxon>Lecanoromycetidae</taxon>
        <taxon>Lecanorales</taxon>
        <taxon>Lecanorineae</taxon>
        <taxon>Parmeliaceae</taxon>
        <taxon>Letharia</taxon>
    </lineage>
</organism>
<reference evidence="1 2" key="1">
    <citation type="journal article" date="2020" name="Genomics">
        <title>Complete, high-quality genomes from long-read metagenomic sequencing of two wolf lichen thalli reveals enigmatic genome architecture.</title>
        <authorList>
            <person name="McKenzie S.K."/>
            <person name="Walston R.F."/>
            <person name="Allen J.L."/>
        </authorList>
    </citation>
    <scope>NUCLEOTIDE SEQUENCE [LARGE SCALE GENOMIC DNA]</scope>
    <source>
        <strain evidence="1">WasteWater2</strain>
    </source>
</reference>
<dbReference type="AlphaFoldDB" id="A0A8H6CMX7"/>
<keyword evidence="2" id="KW-1185">Reference proteome</keyword>
<dbReference type="Proteomes" id="UP000578531">
    <property type="component" value="Unassembled WGS sequence"/>
</dbReference>